<gene>
    <name evidence="1" type="ORF">S12H4_47788</name>
</gene>
<dbReference type="AlphaFoldDB" id="X1VTK4"/>
<comment type="caution">
    <text evidence="1">The sequence shown here is derived from an EMBL/GenBank/DDBJ whole genome shotgun (WGS) entry which is preliminary data.</text>
</comment>
<accession>X1VTK4</accession>
<name>X1VTK4_9ZZZZ</name>
<dbReference type="EMBL" id="BARW01029791">
    <property type="protein sequence ID" value="GAJ13320.1"/>
    <property type="molecule type" value="Genomic_DNA"/>
</dbReference>
<proteinExistence type="predicted"/>
<reference evidence="1" key="1">
    <citation type="journal article" date="2014" name="Front. Microbiol.">
        <title>High frequency of phylogenetically diverse reductive dehalogenase-homologous genes in deep subseafloor sedimentary metagenomes.</title>
        <authorList>
            <person name="Kawai M."/>
            <person name="Futagami T."/>
            <person name="Toyoda A."/>
            <person name="Takaki Y."/>
            <person name="Nishi S."/>
            <person name="Hori S."/>
            <person name="Arai W."/>
            <person name="Tsubouchi T."/>
            <person name="Morono Y."/>
            <person name="Uchiyama I."/>
            <person name="Ito T."/>
            <person name="Fujiyama A."/>
            <person name="Inagaki F."/>
            <person name="Takami H."/>
        </authorList>
    </citation>
    <scope>NUCLEOTIDE SEQUENCE</scope>
    <source>
        <strain evidence="1">Expedition CK06-06</strain>
    </source>
</reference>
<evidence type="ECO:0000313" key="1">
    <source>
        <dbReference type="EMBL" id="GAJ13320.1"/>
    </source>
</evidence>
<feature type="non-terminal residue" evidence="1">
    <location>
        <position position="1"/>
    </location>
</feature>
<organism evidence="1">
    <name type="scientific">marine sediment metagenome</name>
    <dbReference type="NCBI Taxonomy" id="412755"/>
    <lineage>
        <taxon>unclassified sequences</taxon>
        <taxon>metagenomes</taxon>
        <taxon>ecological metagenomes</taxon>
    </lineage>
</organism>
<sequence>FFSISGLVSANMADIFFGQTVTFTAKFNLFLHLNQVPGEFYNIAMRTLEQKEYDSFGRFGAYSRKFPEFVY</sequence>
<protein>
    <submittedName>
        <fullName evidence="1">Uncharacterized protein</fullName>
    </submittedName>
</protein>